<feature type="compositionally biased region" description="Basic and acidic residues" evidence="1">
    <location>
        <begin position="687"/>
        <end position="700"/>
    </location>
</feature>
<dbReference type="EMBL" id="LJPT01000154">
    <property type="protein sequence ID" value="KPW44841.1"/>
    <property type="molecule type" value="Genomic_DNA"/>
</dbReference>
<dbReference type="PANTHER" id="PTHR32305:SF15">
    <property type="entry name" value="PROTEIN RHSA-RELATED"/>
    <property type="match status" value="1"/>
</dbReference>
<dbReference type="NCBIfam" id="TIGR03696">
    <property type="entry name" value="Rhs_assc_core"/>
    <property type="match status" value="1"/>
</dbReference>
<name>A0A0P9LL31_9PSED</name>
<sequence length="937" mass="103536">MKVMSSIVHSNTPILVVIEPRALAVRSVQFCRTVAGQPLCAQVTHQRYDWAGRPVVGRDPRLFSRSETEAQTPANRVVRFSLSGAALLSESVDSGWRLNLMGEAGQLLESRDGRGTQRLMEYDSSLRPVSVTEQGLVVERLAYGGADAVEHNQCNQLIRHDDTAGSRLPHDYGLLGDALGEKRHFLQAPESPDWPLAEAERDALLELVGLQTRWGFNALGEVLVQTDAMGNTQAFGMTVAGQLKTAELTLAGAAQTQTLVSEIRYNALDQVEQETAGNGVVSHFQYDPQDSRLGALNAMAADGALLQKLIYSYDPVGNVLVVNDASQPDRYCDNQLIEPISRFEYDTLYQLIEASGREVSNGASHGPALPGLQSLPTDDPCQVSNYTQRYSYDAAGNLLQMRHEGAHDFTRNMHVDPDSNRSLPDAEGEVDFATSFDANGNLLQLVRGQTMSWDARNQLQHITTVQREDEPNDDERYVYDGQGQRCRKISTSQASGRTLTNEVRYLPGLEIRTTADGEILHVVTAQAGRNSVRVLHWEAGKPDSIVNDQVRYSLGDHLGSSTLELDQQGGLISQESYYPFGGTAWWAARSAVEAKYKTVRYSGKERDASGLYYYGFRYYAPWLQRWINPDPAGDVDGLNLYRFVGNAPVLMVDNTGLFGERSNAAKQAAEASKLHFDTYLQPRIMERRERDKESAIESLKKRTGATSSGSVGELLEAVSGVLETAPMTFNIQPEKLGRLKGEGMINRWHTLTHEDSWTRRRDKFENLMFKYGDSSSELVRRAALTGAQENKGTRRPLYGALQVDRHSGAGGAPSHGSAAFHLSDQARSYMTFTGADSLCSKVSLDVLASSGNVFPLVTSMLPCTWEALTQGLGKNDNAEPGSGSSSYIEWQSHAPVKWRDMKFLKFEKFSDLDTARSDPSTVAFFKKHAVPVRLYSM</sequence>
<accession>A0A0P9LL31</accession>
<gene>
    <name evidence="2" type="ORF">ALO88_02056</name>
</gene>
<evidence type="ECO:0000313" key="2">
    <source>
        <dbReference type="EMBL" id="KPW44841.1"/>
    </source>
</evidence>
<dbReference type="Gene3D" id="2.180.10.10">
    <property type="entry name" value="RHS repeat-associated core"/>
    <property type="match status" value="1"/>
</dbReference>
<dbReference type="Proteomes" id="UP000050425">
    <property type="component" value="Unassembled WGS sequence"/>
</dbReference>
<dbReference type="InterPro" id="IPR050708">
    <property type="entry name" value="T6SS_VgrG/RHS"/>
</dbReference>
<reference evidence="2 3" key="1">
    <citation type="submission" date="2015-09" db="EMBL/GenBank/DDBJ databases">
        <title>Genome announcement of multiple Pseudomonas syringae strains.</title>
        <authorList>
            <person name="Thakur S."/>
            <person name="Wang P.W."/>
            <person name="Gong Y."/>
            <person name="Weir B.S."/>
            <person name="Guttman D.S."/>
        </authorList>
    </citation>
    <scope>NUCLEOTIDE SEQUENCE [LARGE SCALE GENOMIC DNA]</scope>
    <source>
        <strain evidence="2 3">ICMP4303</strain>
    </source>
</reference>
<protein>
    <submittedName>
        <fullName evidence="2">Putative insecticidal toxin protein</fullName>
    </submittedName>
</protein>
<dbReference type="PANTHER" id="PTHR32305">
    <property type="match status" value="1"/>
</dbReference>
<proteinExistence type="predicted"/>
<feature type="region of interest" description="Disordered" evidence="1">
    <location>
        <begin position="687"/>
        <end position="707"/>
    </location>
</feature>
<evidence type="ECO:0000313" key="3">
    <source>
        <dbReference type="Proteomes" id="UP000050425"/>
    </source>
</evidence>
<dbReference type="PATRIC" id="fig|251702.3.peg.2719"/>
<dbReference type="AlphaFoldDB" id="A0A0P9LL31"/>
<organism evidence="2 3">
    <name type="scientific">Pseudomonas syringae pv. antirrhini</name>
    <dbReference type="NCBI Taxonomy" id="251702"/>
    <lineage>
        <taxon>Bacteria</taxon>
        <taxon>Pseudomonadati</taxon>
        <taxon>Pseudomonadota</taxon>
        <taxon>Gammaproteobacteria</taxon>
        <taxon>Pseudomonadales</taxon>
        <taxon>Pseudomonadaceae</taxon>
        <taxon>Pseudomonas</taxon>
    </lineage>
</organism>
<dbReference type="InterPro" id="IPR022385">
    <property type="entry name" value="Rhs_assc_core"/>
</dbReference>
<comment type="caution">
    <text evidence="2">The sequence shown here is derived from an EMBL/GenBank/DDBJ whole genome shotgun (WGS) entry which is preliminary data.</text>
</comment>
<evidence type="ECO:0000256" key="1">
    <source>
        <dbReference type="SAM" id="MobiDB-lite"/>
    </source>
</evidence>